<gene>
    <name evidence="3" type="ORF">V1634_19685</name>
</gene>
<dbReference type="SUPFAM" id="SSF51735">
    <property type="entry name" value="NAD(P)-binding Rossmann-fold domains"/>
    <property type="match status" value="1"/>
</dbReference>
<dbReference type="InterPro" id="IPR002347">
    <property type="entry name" value="SDR_fam"/>
</dbReference>
<keyword evidence="2" id="KW-0560">Oxidoreductase</keyword>
<evidence type="ECO:0000313" key="4">
    <source>
        <dbReference type="Proteomes" id="UP001339911"/>
    </source>
</evidence>
<dbReference type="EMBL" id="JAZGQL010000014">
    <property type="protein sequence ID" value="MEE6309062.1"/>
    <property type="molecule type" value="Genomic_DNA"/>
</dbReference>
<dbReference type="PRINTS" id="PR00081">
    <property type="entry name" value="GDHRDH"/>
</dbReference>
<dbReference type="InterPro" id="IPR036291">
    <property type="entry name" value="NAD(P)-bd_dom_sf"/>
</dbReference>
<dbReference type="Pfam" id="PF00106">
    <property type="entry name" value="adh_short"/>
    <property type="match status" value="1"/>
</dbReference>
<dbReference type="PANTHER" id="PTHR24320:SF148">
    <property type="entry name" value="NAD(P)-BINDING ROSSMANN-FOLD SUPERFAMILY PROTEIN"/>
    <property type="match status" value="1"/>
</dbReference>
<organism evidence="3 4">
    <name type="scientific">Plantactinospora veratri</name>
    <dbReference type="NCBI Taxonomy" id="1436122"/>
    <lineage>
        <taxon>Bacteria</taxon>
        <taxon>Bacillati</taxon>
        <taxon>Actinomycetota</taxon>
        <taxon>Actinomycetes</taxon>
        <taxon>Micromonosporales</taxon>
        <taxon>Micromonosporaceae</taxon>
        <taxon>Plantactinospora</taxon>
    </lineage>
</organism>
<proteinExistence type="inferred from homology"/>
<evidence type="ECO:0000256" key="2">
    <source>
        <dbReference type="ARBA" id="ARBA00023002"/>
    </source>
</evidence>
<evidence type="ECO:0000256" key="1">
    <source>
        <dbReference type="ARBA" id="ARBA00006484"/>
    </source>
</evidence>
<accession>A0ABU7SHL5</accession>
<keyword evidence="4" id="KW-1185">Reference proteome</keyword>
<comment type="similarity">
    <text evidence="1">Belongs to the short-chain dehydrogenases/reductases (SDR) family.</text>
</comment>
<dbReference type="RefSeq" id="WP_331209343.1">
    <property type="nucleotide sequence ID" value="NZ_JAZGQL010000014.1"/>
</dbReference>
<dbReference type="Proteomes" id="UP001339911">
    <property type="component" value="Unassembled WGS sequence"/>
</dbReference>
<protein>
    <submittedName>
        <fullName evidence="3">SDR family NAD(P)-dependent oxidoreductase</fullName>
    </submittedName>
</protein>
<sequence>MTGQTPETVVLTGGTSGIGSAAAHRLAGSARRLLVHGPEPESAVRPLIERIRSAGRAEVVYLRADFDRLDDVVALAGQVADVTDRVDVLVNNAGRPGAERRRCSADGYEATLQTNYLAAVLLTEGLVPLMPATGRVVHVSSATHLSARLDLDDLQFQHGYQPAAAYARSKLALVAHAVRQSGHYRPAIVSVHPGVVDTRLLHAMFAVRGESASYGAANVIYAACAPGVPSGAYLDERRVAEPAGQVRLASFRDDLHRRTMALLDPWLDGSATPREPG</sequence>
<name>A0ABU7SHL5_9ACTN</name>
<dbReference type="PANTHER" id="PTHR24320">
    <property type="entry name" value="RETINOL DEHYDROGENASE"/>
    <property type="match status" value="1"/>
</dbReference>
<comment type="caution">
    <text evidence="3">The sequence shown here is derived from an EMBL/GenBank/DDBJ whole genome shotgun (WGS) entry which is preliminary data.</text>
</comment>
<reference evidence="3 4" key="1">
    <citation type="submission" date="2024-01" db="EMBL/GenBank/DDBJ databases">
        <title>Genome insights into Plantactinospora veratri sp. nov.</title>
        <authorList>
            <person name="Wang L."/>
        </authorList>
    </citation>
    <scope>NUCLEOTIDE SEQUENCE [LARGE SCALE GENOMIC DNA]</scope>
    <source>
        <strain evidence="3 4">NEAU-FHS4</strain>
    </source>
</reference>
<evidence type="ECO:0000313" key="3">
    <source>
        <dbReference type="EMBL" id="MEE6309062.1"/>
    </source>
</evidence>
<dbReference type="Gene3D" id="3.40.50.720">
    <property type="entry name" value="NAD(P)-binding Rossmann-like Domain"/>
    <property type="match status" value="1"/>
</dbReference>